<dbReference type="GO" id="GO:0016818">
    <property type="term" value="F:hydrolase activity, acting on acid anhydrides, in phosphorus-containing anhydrides"/>
    <property type="evidence" value="ECO:0007669"/>
    <property type="project" value="InterPro"/>
</dbReference>
<keyword evidence="9" id="KW-1185">Reference proteome</keyword>
<feature type="domain" description="Nudix hydrolase" evidence="7">
    <location>
        <begin position="19"/>
        <end position="213"/>
    </location>
</feature>
<keyword evidence="3" id="KW-0479">Metal-binding</keyword>
<dbReference type="InterPro" id="IPR015797">
    <property type="entry name" value="NUDIX_hydrolase-like_dom_sf"/>
</dbReference>
<keyword evidence="6" id="KW-0464">Manganese</keyword>
<dbReference type="OrthoDB" id="9805905at2"/>
<dbReference type="PANTHER" id="PTHR12318:SF0">
    <property type="entry name" value="ACYL-COENZYME A DIPHOSPHATASE NUDT19"/>
    <property type="match status" value="1"/>
</dbReference>
<keyword evidence="4" id="KW-0378">Hydrolase</keyword>
<evidence type="ECO:0000256" key="4">
    <source>
        <dbReference type="ARBA" id="ARBA00022801"/>
    </source>
</evidence>
<sequence>MTDAVNFADPIKTKSKLLRPRDAATLLIVDRSGPVPTVLMGRRHMRHKFMPGKYVFPGGRVEPYDGRMPCVGELGESHATRLAMHLRRVSEQRMRGFALAAIRETCEETGILLGRKTDAAPRAPHESWKAFEDAGVVPDLSGLQFVARAITPPGRPRRFDARFFVADANLIAHQIDGIITPDSELDALVWIPVSEAKTLDLPNITQIVVGELAKRIEANFDPAIPVPFIRMINKKSVRSEL</sequence>
<dbReference type="InterPro" id="IPR000086">
    <property type="entry name" value="NUDIX_hydrolase_dom"/>
</dbReference>
<dbReference type="Gene3D" id="3.90.79.10">
    <property type="entry name" value="Nucleoside Triphosphate Pyrophosphohydrolase"/>
    <property type="match status" value="1"/>
</dbReference>
<accession>A0A0S3PXU9</accession>
<dbReference type="InterPro" id="IPR039121">
    <property type="entry name" value="NUDT19"/>
</dbReference>
<evidence type="ECO:0000313" key="8">
    <source>
        <dbReference type="EMBL" id="BAT60759.1"/>
    </source>
</evidence>
<dbReference type="EMBL" id="AP014946">
    <property type="protein sequence ID" value="BAT60759.1"/>
    <property type="molecule type" value="Genomic_DNA"/>
</dbReference>
<comment type="cofactor">
    <cofactor evidence="2">
        <name>Mg(2+)</name>
        <dbReference type="ChEBI" id="CHEBI:18420"/>
    </cofactor>
</comment>
<evidence type="ECO:0000256" key="6">
    <source>
        <dbReference type="ARBA" id="ARBA00023211"/>
    </source>
</evidence>
<keyword evidence="5" id="KW-0460">Magnesium</keyword>
<evidence type="ECO:0000256" key="3">
    <source>
        <dbReference type="ARBA" id="ARBA00022723"/>
    </source>
</evidence>
<dbReference type="Proteomes" id="UP000236884">
    <property type="component" value="Chromosome"/>
</dbReference>
<evidence type="ECO:0000259" key="7">
    <source>
        <dbReference type="PROSITE" id="PS51462"/>
    </source>
</evidence>
<dbReference type="CDD" id="cd18870">
    <property type="entry name" value="NUDIX_AcylCoAdiphos_Nudt19"/>
    <property type="match status" value="1"/>
</dbReference>
<evidence type="ECO:0000313" key="9">
    <source>
        <dbReference type="Proteomes" id="UP000236884"/>
    </source>
</evidence>
<protein>
    <submittedName>
        <fullName evidence="8">NUDIX domain protein</fullName>
    </submittedName>
</protein>
<gene>
    <name evidence="8" type="ORF">GJW-30_1_03309</name>
</gene>
<dbReference type="SUPFAM" id="SSF55811">
    <property type="entry name" value="Nudix"/>
    <property type="match status" value="1"/>
</dbReference>
<dbReference type="RefSeq" id="WP_096357261.1">
    <property type="nucleotide sequence ID" value="NZ_AP014946.1"/>
</dbReference>
<dbReference type="KEGG" id="vgo:GJW-30_1_03309"/>
<dbReference type="PROSITE" id="PS51462">
    <property type="entry name" value="NUDIX"/>
    <property type="match status" value="1"/>
</dbReference>
<dbReference type="AlphaFoldDB" id="A0A0S3PXU9"/>
<organism evidence="8 9">
    <name type="scientific">Variibacter gotjawalensis</name>
    <dbReference type="NCBI Taxonomy" id="1333996"/>
    <lineage>
        <taxon>Bacteria</taxon>
        <taxon>Pseudomonadati</taxon>
        <taxon>Pseudomonadota</taxon>
        <taxon>Alphaproteobacteria</taxon>
        <taxon>Hyphomicrobiales</taxon>
        <taxon>Nitrobacteraceae</taxon>
        <taxon>Variibacter</taxon>
    </lineage>
</organism>
<reference evidence="8 9" key="1">
    <citation type="submission" date="2015-08" db="EMBL/GenBank/DDBJ databases">
        <title>Investigation of the bacterial diversity of lava forest soil.</title>
        <authorList>
            <person name="Lee J.S."/>
        </authorList>
    </citation>
    <scope>NUCLEOTIDE SEQUENCE [LARGE SCALE GENOMIC DNA]</scope>
    <source>
        <strain evidence="8 9">GJW-30</strain>
    </source>
</reference>
<evidence type="ECO:0000256" key="5">
    <source>
        <dbReference type="ARBA" id="ARBA00022842"/>
    </source>
</evidence>
<comment type="cofactor">
    <cofactor evidence="1">
        <name>Mn(2+)</name>
        <dbReference type="ChEBI" id="CHEBI:29035"/>
    </cofactor>
</comment>
<proteinExistence type="predicted"/>
<dbReference type="PANTHER" id="PTHR12318">
    <property type="entry name" value="TESTOSTERONE-REGULATED PROTEIN RP2"/>
    <property type="match status" value="1"/>
</dbReference>
<name>A0A0S3PXU9_9BRAD</name>
<evidence type="ECO:0000256" key="2">
    <source>
        <dbReference type="ARBA" id="ARBA00001946"/>
    </source>
</evidence>
<dbReference type="GO" id="GO:0046872">
    <property type="term" value="F:metal ion binding"/>
    <property type="evidence" value="ECO:0007669"/>
    <property type="project" value="UniProtKB-KW"/>
</dbReference>
<evidence type="ECO:0000256" key="1">
    <source>
        <dbReference type="ARBA" id="ARBA00001936"/>
    </source>
</evidence>